<evidence type="ECO:0000313" key="2">
    <source>
        <dbReference type="EMBL" id="PZG36603.1"/>
    </source>
</evidence>
<protein>
    <submittedName>
        <fullName evidence="2">Uncharacterized protein</fullName>
    </submittedName>
</protein>
<feature type="region of interest" description="Disordered" evidence="1">
    <location>
        <begin position="224"/>
        <end position="321"/>
    </location>
</feature>
<evidence type="ECO:0000313" key="3">
    <source>
        <dbReference type="Proteomes" id="UP000248544"/>
    </source>
</evidence>
<comment type="caution">
    <text evidence="2">The sequence shown here is derived from an EMBL/GenBank/DDBJ whole genome shotgun (WGS) entry which is preliminary data.</text>
</comment>
<feature type="compositionally biased region" description="Pro residues" evidence="1">
    <location>
        <begin position="263"/>
        <end position="273"/>
    </location>
</feature>
<keyword evidence="3" id="KW-1185">Reference proteome</keyword>
<dbReference type="EMBL" id="POUA01000256">
    <property type="protein sequence ID" value="PZG36603.1"/>
    <property type="molecule type" value="Genomic_DNA"/>
</dbReference>
<feature type="compositionally biased region" description="Basic and acidic residues" evidence="1">
    <location>
        <begin position="310"/>
        <end position="321"/>
    </location>
</feature>
<evidence type="ECO:0000256" key="1">
    <source>
        <dbReference type="SAM" id="MobiDB-lite"/>
    </source>
</evidence>
<feature type="compositionally biased region" description="Polar residues" evidence="1">
    <location>
        <begin position="227"/>
        <end position="240"/>
    </location>
</feature>
<name>A0A2W2FLR3_9ACTN</name>
<reference evidence="2 3" key="1">
    <citation type="submission" date="2018-01" db="EMBL/GenBank/DDBJ databases">
        <title>Draft genome sequence of Sphaerisporangium sp. 7K107.</title>
        <authorList>
            <person name="Sahin N."/>
            <person name="Saygin H."/>
            <person name="Ay H."/>
        </authorList>
    </citation>
    <scope>NUCLEOTIDE SEQUENCE [LARGE SCALE GENOMIC DNA]</scope>
    <source>
        <strain evidence="2 3">7K107</strain>
    </source>
</reference>
<proteinExistence type="predicted"/>
<gene>
    <name evidence="2" type="ORF">C1I98_26680</name>
</gene>
<feature type="non-terminal residue" evidence="2">
    <location>
        <position position="1"/>
    </location>
</feature>
<dbReference type="Proteomes" id="UP000248544">
    <property type="component" value="Unassembled WGS sequence"/>
</dbReference>
<accession>A0A2W2FLR3</accession>
<sequence>TGTPDLVGTGPARAGRPDPPANPLAAPHGQRPGGGRPDPLTGPLPADVTQRMPLPKPDPLSDPLAADPLTTGRRGRPAAASGRSRESAPAPRPESDQPMVDPLSTGGHSLSPGHLAAGRIAAGDPLSTGPFSGRPASATSGQFPAADTSRQDDRHSYSWSGTADILDDPPSAPASAVPAAPSGSWPAPPVQSFPAVTPSAGHQGGDSYSSNSYEVRAGWAMIDESDTVTGPSPAMSTPTGPSRALPADDVLSGGGPYAAPIPDRYPPAQPGQPSPQSGNWPSYSELYGQPEAEAVPDGSGRTGGRSGNHRAPEPDYPDYYR</sequence>
<feature type="region of interest" description="Disordered" evidence="1">
    <location>
        <begin position="1"/>
        <end position="211"/>
    </location>
</feature>
<feature type="compositionally biased region" description="Low complexity" evidence="1">
    <location>
        <begin position="173"/>
        <end position="185"/>
    </location>
</feature>
<dbReference type="AlphaFoldDB" id="A0A2W2FLR3"/>
<organism evidence="2 3">
    <name type="scientific">Spongiactinospora gelatinilytica</name>
    <dbReference type="NCBI Taxonomy" id="2666298"/>
    <lineage>
        <taxon>Bacteria</taxon>
        <taxon>Bacillati</taxon>
        <taxon>Actinomycetota</taxon>
        <taxon>Actinomycetes</taxon>
        <taxon>Streptosporangiales</taxon>
        <taxon>Streptosporangiaceae</taxon>
        <taxon>Spongiactinospora</taxon>
    </lineage>
</organism>